<dbReference type="Pfam" id="PF00535">
    <property type="entry name" value="Glycos_transf_2"/>
    <property type="match status" value="1"/>
</dbReference>
<reference evidence="5 6" key="1">
    <citation type="journal article" date="2014" name="Antonie Van Leeuwenhoek">
        <title>Roseivivax atlanticus sp. nov., isolated from surface seawater of the Atlantic Ocean.</title>
        <authorList>
            <person name="Li G."/>
            <person name="Lai Q."/>
            <person name="Liu X."/>
            <person name="Sun F."/>
            <person name="Shao Z."/>
        </authorList>
    </citation>
    <scope>NUCLEOTIDE SEQUENCE [LARGE SCALE GENOMIC DNA]</scope>
    <source>
        <strain evidence="5 6">22II-s10s</strain>
    </source>
</reference>
<dbReference type="PANTHER" id="PTHR43179:SF12">
    <property type="entry name" value="GALACTOFURANOSYLTRANSFERASE GLFT2"/>
    <property type="match status" value="1"/>
</dbReference>
<dbReference type="CDD" id="cd00761">
    <property type="entry name" value="Glyco_tranf_GTA_type"/>
    <property type="match status" value="1"/>
</dbReference>
<evidence type="ECO:0000313" key="5">
    <source>
        <dbReference type="EMBL" id="ETW13210.1"/>
    </source>
</evidence>
<dbReference type="PANTHER" id="PTHR43179">
    <property type="entry name" value="RHAMNOSYLTRANSFERASE WBBL"/>
    <property type="match status" value="1"/>
</dbReference>
<gene>
    <name evidence="5" type="ORF">ATO8_08361</name>
</gene>
<dbReference type="SUPFAM" id="SSF53448">
    <property type="entry name" value="Nucleotide-diphospho-sugar transferases"/>
    <property type="match status" value="1"/>
</dbReference>
<evidence type="ECO:0000256" key="3">
    <source>
        <dbReference type="ARBA" id="ARBA00022679"/>
    </source>
</evidence>
<dbReference type="InterPro" id="IPR001173">
    <property type="entry name" value="Glyco_trans_2-like"/>
</dbReference>
<name>W4HMJ0_9RHOB</name>
<dbReference type="STRING" id="1379903.ATO8_08361"/>
<dbReference type="RefSeq" id="WP_051487583.1">
    <property type="nucleotide sequence ID" value="NZ_AQQW01000004.1"/>
</dbReference>
<dbReference type="eggNOG" id="COG1216">
    <property type="taxonomic scope" value="Bacteria"/>
</dbReference>
<keyword evidence="2" id="KW-0328">Glycosyltransferase</keyword>
<evidence type="ECO:0000259" key="4">
    <source>
        <dbReference type="Pfam" id="PF00535"/>
    </source>
</evidence>
<dbReference type="Gene3D" id="3.90.550.10">
    <property type="entry name" value="Spore Coat Polysaccharide Biosynthesis Protein SpsA, Chain A"/>
    <property type="match status" value="1"/>
</dbReference>
<keyword evidence="3 5" id="KW-0808">Transferase</keyword>
<dbReference type="InterPro" id="IPR029044">
    <property type="entry name" value="Nucleotide-diphossugar_trans"/>
</dbReference>
<sequence length="283" mass="31337">MTDATIAVIIPHYNDAVRLGRCLDALAPQIADDIEVVVVDNGSATVPQVPDWVRLVTETTPGAANARNRGVAENRADRFFFVDSDCLPAPDWIAAARRACDRADLVGGRVTVFDETARPRSGAQAFEAVFAFDFKTYIEKRGFSGSGNLLTHRAVFDAIGGFRAGMSEDFDWCTRAVAAGFSLAYDPELVVGHPSRTDWAALERKWRRLTQESYGLLRDHPRRNAEWLLRALAMPASIVAHAPRVLSAPDLTATERARALSTLARQRLTRMRWMTLQVLGREI</sequence>
<comment type="similarity">
    <text evidence="1">Belongs to the glycosyltransferase 2 family.</text>
</comment>
<evidence type="ECO:0000256" key="1">
    <source>
        <dbReference type="ARBA" id="ARBA00006739"/>
    </source>
</evidence>
<dbReference type="AlphaFoldDB" id="W4HMJ0"/>
<dbReference type="GO" id="GO:0016757">
    <property type="term" value="F:glycosyltransferase activity"/>
    <property type="evidence" value="ECO:0007669"/>
    <property type="project" value="UniProtKB-KW"/>
</dbReference>
<proteinExistence type="inferred from homology"/>
<protein>
    <submittedName>
        <fullName evidence="5">Putative glycosyl transferase family 2</fullName>
    </submittedName>
</protein>
<comment type="caution">
    <text evidence="5">The sequence shown here is derived from an EMBL/GenBank/DDBJ whole genome shotgun (WGS) entry which is preliminary data.</text>
</comment>
<evidence type="ECO:0000313" key="6">
    <source>
        <dbReference type="Proteomes" id="UP000019063"/>
    </source>
</evidence>
<dbReference type="Proteomes" id="UP000019063">
    <property type="component" value="Unassembled WGS sequence"/>
</dbReference>
<dbReference type="EMBL" id="AQQW01000004">
    <property type="protein sequence ID" value="ETW13210.1"/>
    <property type="molecule type" value="Genomic_DNA"/>
</dbReference>
<keyword evidence="6" id="KW-1185">Reference proteome</keyword>
<feature type="domain" description="Glycosyltransferase 2-like" evidence="4">
    <location>
        <begin position="8"/>
        <end position="168"/>
    </location>
</feature>
<evidence type="ECO:0000256" key="2">
    <source>
        <dbReference type="ARBA" id="ARBA00022676"/>
    </source>
</evidence>
<organism evidence="5 6">
    <name type="scientific">Roseivivax marinus</name>
    <dbReference type="NCBI Taxonomy" id="1379903"/>
    <lineage>
        <taxon>Bacteria</taxon>
        <taxon>Pseudomonadati</taxon>
        <taxon>Pseudomonadota</taxon>
        <taxon>Alphaproteobacteria</taxon>
        <taxon>Rhodobacterales</taxon>
        <taxon>Roseobacteraceae</taxon>
        <taxon>Roseivivax</taxon>
    </lineage>
</organism>
<accession>W4HMJ0</accession>